<comment type="caution">
    <text evidence="1">The sequence shown here is derived from an EMBL/GenBank/DDBJ whole genome shotgun (WGS) entry which is preliminary data.</text>
</comment>
<gene>
    <name evidence="1" type="ORF">E0F76_12905</name>
</gene>
<dbReference type="OrthoDB" id="1488184at2"/>
<dbReference type="InterPro" id="IPR045538">
    <property type="entry name" value="CIS_TMP"/>
</dbReference>
<dbReference type="RefSeq" id="WP_132006686.1">
    <property type="nucleotide sequence ID" value="NZ_SMFK01000008.1"/>
</dbReference>
<evidence type="ECO:0000313" key="1">
    <source>
        <dbReference type="EMBL" id="TDD96002.1"/>
    </source>
</evidence>
<name>A0A4R5CFJ4_9FLAO</name>
<dbReference type="Proteomes" id="UP000295479">
    <property type="component" value="Unassembled WGS sequence"/>
</dbReference>
<proteinExistence type="predicted"/>
<protein>
    <submittedName>
        <fullName evidence="1">Uncharacterized protein</fullName>
    </submittedName>
</protein>
<sequence length="469" mass="54775">MHLIQQHTFDIQCSTQEFGKEIHSQLSLLLEKEFYPKLETLFNKYDSKNKTLRVEVLNIEVASISKKYWKEELVQKSLTQIEAFLNRNQLSYLDEKGLVNIDFISNSTHAEYVFIEFLKTGKIIENAIVKDLEKLVYEVEVSTTFIQEVLLNFEKNSSSLLRWIFSVPDFFKEIFIKKLDGFSTGIEGIKISTDKINSDSVLKKQWIEYVHWICYFENKEVSKDIFLNEFVQFSEDFFEIKSKELSLVCQHFIENNNSISVINDLFEKIKKNIDNDFSGREVENFEDGFQVNIAKKEIGLGNKHYIKNAGVIILHPFFKALFEQLNLCEADGLWKSKRSQQKAILLTQYLVNSDEKIQESDLILNKVLCGLSMEEVVNVKLKITGIEIDQCNSLLEAVKEHWKVMSTSSTEALQQTFLQREAKFELVSENEYELWVEEKGVDILLEQLPWGISMIQTPWMDSYLSCHWS</sequence>
<dbReference type="EMBL" id="SMFK01000008">
    <property type="protein sequence ID" value="TDD96002.1"/>
    <property type="molecule type" value="Genomic_DNA"/>
</dbReference>
<keyword evidence="2" id="KW-1185">Reference proteome</keyword>
<accession>A0A4R5CFJ4</accession>
<reference evidence="1 2" key="1">
    <citation type="submission" date="2019-03" db="EMBL/GenBank/DDBJ databases">
        <title>Flavobacterium AR-3-4 sp. nov. isolated from arctic soil.</title>
        <authorList>
            <person name="Chaudhary D.K."/>
        </authorList>
    </citation>
    <scope>NUCLEOTIDE SEQUENCE [LARGE SCALE GENOMIC DNA]</scope>
    <source>
        <strain evidence="1 2">AR-3-4</strain>
    </source>
</reference>
<dbReference type="Pfam" id="PF19268">
    <property type="entry name" value="CIS_TMP"/>
    <property type="match status" value="1"/>
</dbReference>
<evidence type="ECO:0000313" key="2">
    <source>
        <dbReference type="Proteomes" id="UP000295479"/>
    </source>
</evidence>
<dbReference type="AlphaFoldDB" id="A0A4R5CFJ4"/>
<organism evidence="1 2">
    <name type="scientific">Flavobacterium cellulosilyticum</name>
    <dbReference type="NCBI Taxonomy" id="2541731"/>
    <lineage>
        <taxon>Bacteria</taxon>
        <taxon>Pseudomonadati</taxon>
        <taxon>Bacteroidota</taxon>
        <taxon>Flavobacteriia</taxon>
        <taxon>Flavobacteriales</taxon>
        <taxon>Flavobacteriaceae</taxon>
        <taxon>Flavobacterium</taxon>
    </lineage>
</organism>